<dbReference type="Proteomes" id="UP000475532">
    <property type="component" value="Unassembled WGS sequence"/>
</dbReference>
<accession>A0A6L9QVD9</accession>
<feature type="compositionally biased region" description="Low complexity" evidence="1">
    <location>
        <begin position="14"/>
        <end position="26"/>
    </location>
</feature>
<protein>
    <submittedName>
        <fullName evidence="2">Uncharacterized protein</fullName>
    </submittedName>
</protein>
<evidence type="ECO:0000313" key="2">
    <source>
        <dbReference type="EMBL" id="NEA29469.1"/>
    </source>
</evidence>
<organism evidence="2 3">
    <name type="scientific">Actinomadura bangladeshensis</name>
    <dbReference type="NCBI Taxonomy" id="453573"/>
    <lineage>
        <taxon>Bacteria</taxon>
        <taxon>Bacillati</taxon>
        <taxon>Actinomycetota</taxon>
        <taxon>Actinomycetes</taxon>
        <taxon>Streptosporangiales</taxon>
        <taxon>Thermomonosporaceae</taxon>
        <taxon>Actinomadura</taxon>
    </lineage>
</organism>
<dbReference type="AlphaFoldDB" id="A0A6L9QVD9"/>
<feature type="region of interest" description="Disordered" evidence="1">
    <location>
        <begin position="1"/>
        <end position="36"/>
    </location>
</feature>
<reference evidence="2 3" key="1">
    <citation type="submission" date="2020-01" db="EMBL/GenBank/DDBJ databases">
        <title>Insect and environment-associated Actinomycetes.</title>
        <authorList>
            <person name="Currrie C."/>
            <person name="Chevrette M."/>
            <person name="Carlson C."/>
            <person name="Stubbendieck R."/>
            <person name="Wendt-Pienkowski E."/>
        </authorList>
    </citation>
    <scope>NUCLEOTIDE SEQUENCE [LARGE SCALE GENOMIC DNA]</scope>
    <source>
        <strain evidence="2 3">SID10258</strain>
    </source>
</reference>
<dbReference type="EMBL" id="JAAGLI010001190">
    <property type="protein sequence ID" value="NEA29469.1"/>
    <property type="molecule type" value="Genomic_DNA"/>
</dbReference>
<proteinExistence type="predicted"/>
<dbReference type="RefSeq" id="WP_163064170.1">
    <property type="nucleotide sequence ID" value="NZ_JAAGLI010001190.1"/>
</dbReference>
<evidence type="ECO:0000256" key="1">
    <source>
        <dbReference type="SAM" id="MobiDB-lite"/>
    </source>
</evidence>
<gene>
    <name evidence="2" type="ORF">G3I70_44265</name>
</gene>
<sequence length="480" mass="51901">MVLSGEAGAPSARSTSTSTHPGTDTTAPVAATTNDKDASATSNAAGILVGGPILSIQAVRIYVVTNNGHFSPRATKAGIVAHMLGFGTAARGARTAVSTGNRVINIVNHRSWLAYLKNETLIRALNAHEDDSDQRLQEIADVFSRLLDSTEIPREETGGFVAGIARTWRRSVSQGMRYPRYDGAARQTFWERLYRWSRAAAETPQGQEMLREADFFCDNPDVAHVFAMRMVAATYQVLLKPIHKKGPEKYRMAMADAVNYGYTDQQRAERRRVLQIVVRAISSGGAAVVVSQLGLHNDVLESLGLGFAAVVVTASVDLSQGGLGHLTTPMKSARLQAYQWLRSLTSLLALVLVRTSDSLREQASGDVEMLIKVLGAMASGDLVVEELPGTDELLRGLSHVQNTADRVRDDELGAALIEVETAIKYDLGMLPDAAGKLLNLVHPVVQERDSGGSPYSLPPPQTRELPPERPHRPGPNRAIS</sequence>
<evidence type="ECO:0000313" key="3">
    <source>
        <dbReference type="Proteomes" id="UP000475532"/>
    </source>
</evidence>
<name>A0A6L9QVD9_9ACTN</name>
<feature type="region of interest" description="Disordered" evidence="1">
    <location>
        <begin position="448"/>
        <end position="480"/>
    </location>
</feature>
<comment type="caution">
    <text evidence="2">The sequence shown here is derived from an EMBL/GenBank/DDBJ whole genome shotgun (WGS) entry which is preliminary data.</text>
</comment>